<dbReference type="Proteomes" id="UP001239111">
    <property type="component" value="Chromosome 2"/>
</dbReference>
<reference evidence="1" key="1">
    <citation type="submission" date="2023-04" db="EMBL/GenBank/DDBJ databases">
        <title>A chromosome-level genome assembly of the parasitoid wasp Eretmocerus hayati.</title>
        <authorList>
            <person name="Zhong Y."/>
            <person name="Liu S."/>
            <person name="Liu Y."/>
        </authorList>
    </citation>
    <scope>NUCLEOTIDE SEQUENCE</scope>
    <source>
        <strain evidence="1">ZJU_SS_LIU_2023</strain>
    </source>
</reference>
<gene>
    <name evidence="1" type="ORF">QAD02_014403</name>
</gene>
<evidence type="ECO:0000313" key="1">
    <source>
        <dbReference type="EMBL" id="KAJ8678616.1"/>
    </source>
</evidence>
<keyword evidence="2" id="KW-1185">Reference proteome</keyword>
<accession>A0ACC2P6G5</accession>
<evidence type="ECO:0000313" key="2">
    <source>
        <dbReference type="Proteomes" id="UP001239111"/>
    </source>
</evidence>
<comment type="caution">
    <text evidence="1">The sequence shown here is derived from an EMBL/GenBank/DDBJ whole genome shotgun (WGS) entry which is preliminary data.</text>
</comment>
<dbReference type="EMBL" id="CM056742">
    <property type="protein sequence ID" value="KAJ8678616.1"/>
    <property type="molecule type" value="Genomic_DNA"/>
</dbReference>
<protein>
    <submittedName>
        <fullName evidence="1">Uncharacterized protein</fullName>
    </submittedName>
</protein>
<organism evidence="1 2">
    <name type="scientific">Eretmocerus hayati</name>
    <dbReference type="NCBI Taxonomy" id="131215"/>
    <lineage>
        <taxon>Eukaryota</taxon>
        <taxon>Metazoa</taxon>
        <taxon>Ecdysozoa</taxon>
        <taxon>Arthropoda</taxon>
        <taxon>Hexapoda</taxon>
        <taxon>Insecta</taxon>
        <taxon>Pterygota</taxon>
        <taxon>Neoptera</taxon>
        <taxon>Endopterygota</taxon>
        <taxon>Hymenoptera</taxon>
        <taxon>Apocrita</taxon>
        <taxon>Proctotrupomorpha</taxon>
        <taxon>Chalcidoidea</taxon>
        <taxon>Aphelinidae</taxon>
        <taxon>Aphelininae</taxon>
        <taxon>Eretmocerus</taxon>
    </lineage>
</organism>
<proteinExistence type="predicted"/>
<name>A0ACC2P6G5_9HYME</name>
<sequence length="383" mass="43703">MESFKTMVSQSNVDNWCQTSIEVAECNYAWSIVNFSFCKEKPGEALESSVFWAPGHEGLKWRLMLYPSGNNQQNQEFVSVFLHLVASDQASLRVDFGFHLINASGRKFNERRTDPEEKWTFHQDRQSGFPRFASRRSLTNLLASCNDELRLRCRVRSSTGHLRREASPACSATRERVPGNFEGLSRDLARLLDDDQFRTSCDARLEAGRGESAVEVGAHRAVLACRSPVFEAMFGHEMIERREGVVRMPDLSPHVLRAMLRFVYTGELHLTHGNETERCHPAELLAAADKYAIEGLKEVCEKMLLEELDALPMLPSRNDNEWASKTLEWLALAERHQAPRLMRRALAQARGRLPRLLETTVFKNIAREQPHLVELILRSIAEP</sequence>